<keyword evidence="6 7" id="KW-0472">Membrane</keyword>
<evidence type="ECO:0000313" key="10">
    <source>
        <dbReference type="EMBL" id="GGL48687.1"/>
    </source>
</evidence>
<evidence type="ECO:0000256" key="5">
    <source>
        <dbReference type="ARBA" id="ARBA00022989"/>
    </source>
</evidence>
<evidence type="ECO:0000256" key="4">
    <source>
        <dbReference type="ARBA" id="ARBA00022692"/>
    </source>
</evidence>
<dbReference type="GO" id="GO:0005886">
    <property type="term" value="C:plasma membrane"/>
    <property type="evidence" value="ECO:0007669"/>
    <property type="project" value="UniProtKB-SubCell"/>
</dbReference>
<comment type="similarity">
    <text evidence="2">Belongs to the UPF0702 family.</text>
</comment>
<dbReference type="Pfam" id="PF04239">
    <property type="entry name" value="DUF421"/>
    <property type="match status" value="1"/>
</dbReference>
<keyword evidence="5 7" id="KW-1133">Transmembrane helix</keyword>
<evidence type="ECO:0000256" key="3">
    <source>
        <dbReference type="ARBA" id="ARBA00022475"/>
    </source>
</evidence>
<dbReference type="InterPro" id="IPR048454">
    <property type="entry name" value="YetF_N"/>
</dbReference>
<dbReference type="EMBL" id="BMOK01000003">
    <property type="protein sequence ID" value="GGL48687.1"/>
    <property type="molecule type" value="Genomic_DNA"/>
</dbReference>
<feature type="domain" description="YetF C-terminal" evidence="8">
    <location>
        <begin position="82"/>
        <end position="211"/>
    </location>
</feature>
<evidence type="ECO:0000259" key="9">
    <source>
        <dbReference type="Pfam" id="PF20730"/>
    </source>
</evidence>
<evidence type="ECO:0000256" key="6">
    <source>
        <dbReference type="ARBA" id="ARBA00023136"/>
    </source>
</evidence>
<evidence type="ECO:0000256" key="7">
    <source>
        <dbReference type="SAM" id="Phobius"/>
    </source>
</evidence>
<evidence type="ECO:0000259" key="8">
    <source>
        <dbReference type="Pfam" id="PF04239"/>
    </source>
</evidence>
<keyword evidence="11" id="KW-1185">Reference proteome</keyword>
<feature type="domain" description="YetF-like N-terminal transmembrane" evidence="9">
    <location>
        <begin position="5"/>
        <end position="77"/>
    </location>
</feature>
<accession>A0A917W0X8</accession>
<evidence type="ECO:0000256" key="2">
    <source>
        <dbReference type="ARBA" id="ARBA00006448"/>
    </source>
</evidence>
<dbReference type="Proteomes" id="UP000654670">
    <property type="component" value="Unassembled WGS sequence"/>
</dbReference>
<gene>
    <name evidence="10" type="primary">ydfS</name>
    <name evidence="10" type="ORF">GCM10007968_11080</name>
</gene>
<dbReference type="PANTHER" id="PTHR34582:SF7">
    <property type="entry name" value="UPF0702 TRANSMEMBRANE PROTEIN YDFS"/>
    <property type="match status" value="1"/>
</dbReference>
<dbReference type="AlphaFoldDB" id="A0A917W0X8"/>
<dbReference type="InterPro" id="IPR023090">
    <property type="entry name" value="UPF0702_alpha/beta_dom_sf"/>
</dbReference>
<feature type="transmembrane region" description="Helical" evidence="7">
    <location>
        <begin position="63"/>
        <end position="81"/>
    </location>
</feature>
<dbReference type="InterPro" id="IPR007353">
    <property type="entry name" value="DUF421"/>
</dbReference>
<evidence type="ECO:0000256" key="1">
    <source>
        <dbReference type="ARBA" id="ARBA00004651"/>
    </source>
</evidence>
<keyword evidence="4 7" id="KW-0812">Transmembrane</keyword>
<proteinExistence type="inferred from homology"/>
<dbReference type="PANTHER" id="PTHR34582">
    <property type="entry name" value="UPF0702 TRANSMEMBRANE PROTEIN YCAP"/>
    <property type="match status" value="1"/>
</dbReference>
<dbReference type="RefSeq" id="WP_188802076.1">
    <property type="nucleotide sequence ID" value="NZ_BMOK01000003.1"/>
</dbReference>
<evidence type="ECO:0000313" key="11">
    <source>
        <dbReference type="Proteomes" id="UP000654670"/>
    </source>
</evidence>
<name>A0A917W0X8_9BACL</name>
<comment type="subcellular location">
    <subcellularLocation>
        <location evidence="1">Cell membrane</location>
        <topology evidence="1">Multi-pass membrane protein</topology>
    </subcellularLocation>
</comment>
<dbReference type="Gene3D" id="3.30.240.20">
    <property type="entry name" value="bsu07140 like domains"/>
    <property type="match status" value="2"/>
</dbReference>
<comment type="caution">
    <text evidence="10">The sequence shown here is derived from an EMBL/GenBank/DDBJ whole genome shotgun (WGS) entry which is preliminary data.</text>
</comment>
<sequence>MGSVYEVVIRTIAAFVLFICIAHLLGKQAISQMTYHDFIASITLGSIAGNLTFNTSIHFSNFIIAAVLFSAIIFFTTLMSLKNRYARAIFNGEPTVVIQNGKILENNLKKLKMTMDSLNQALREKDAFDIDQVDHAIIEADGHLSVLKKPQHRNVTRKDLGILAPVRASFPVELIMDGRIMEKNLKQNQLTKSWLHAEMNNRGLNPVNVSYCVRGTNGQLYFDLFKDGIASPVDTES</sequence>
<organism evidence="10 11">
    <name type="scientific">Sporolactobacillus putidus</name>
    <dbReference type="NCBI Taxonomy" id="492735"/>
    <lineage>
        <taxon>Bacteria</taxon>
        <taxon>Bacillati</taxon>
        <taxon>Bacillota</taxon>
        <taxon>Bacilli</taxon>
        <taxon>Bacillales</taxon>
        <taxon>Sporolactobacillaceae</taxon>
        <taxon>Sporolactobacillus</taxon>
    </lineage>
</organism>
<protein>
    <submittedName>
        <fullName evidence="10">UPF0702 transmembrane protein YdfS</fullName>
    </submittedName>
</protein>
<dbReference type="Pfam" id="PF20730">
    <property type="entry name" value="YetF_N"/>
    <property type="match status" value="1"/>
</dbReference>
<feature type="transmembrane region" description="Helical" evidence="7">
    <location>
        <begin position="7"/>
        <end position="26"/>
    </location>
</feature>
<reference evidence="10" key="1">
    <citation type="journal article" date="2014" name="Int. J. Syst. Evol. Microbiol.">
        <title>Complete genome sequence of Corynebacterium casei LMG S-19264T (=DSM 44701T), isolated from a smear-ripened cheese.</title>
        <authorList>
            <consortium name="US DOE Joint Genome Institute (JGI-PGF)"/>
            <person name="Walter F."/>
            <person name="Albersmeier A."/>
            <person name="Kalinowski J."/>
            <person name="Ruckert C."/>
        </authorList>
    </citation>
    <scope>NUCLEOTIDE SEQUENCE</scope>
    <source>
        <strain evidence="10">JCM 15325</strain>
    </source>
</reference>
<keyword evidence="3" id="KW-1003">Cell membrane</keyword>
<reference evidence="10" key="2">
    <citation type="submission" date="2020-09" db="EMBL/GenBank/DDBJ databases">
        <authorList>
            <person name="Sun Q."/>
            <person name="Ohkuma M."/>
        </authorList>
    </citation>
    <scope>NUCLEOTIDE SEQUENCE</scope>
    <source>
        <strain evidence="10">JCM 15325</strain>
    </source>
</reference>